<dbReference type="Proteomes" id="UP000799437">
    <property type="component" value="Unassembled WGS sequence"/>
</dbReference>
<feature type="region of interest" description="Disordered" evidence="1">
    <location>
        <begin position="94"/>
        <end position="393"/>
    </location>
</feature>
<feature type="compositionally biased region" description="Basic and acidic residues" evidence="1">
    <location>
        <begin position="180"/>
        <end position="189"/>
    </location>
</feature>
<feature type="compositionally biased region" description="Polar residues" evidence="1">
    <location>
        <begin position="134"/>
        <end position="151"/>
    </location>
</feature>
<dbReference type="RefSeq" id="XP_033595434.1">
    <property type="nucleotide sequence ID" value="XM_033748586.1"/>
</dbReference>
<feature type="compositionally biased region" description="Low complexity" evidence="1">
    <location>
        <begin position="112"/>
        <end position="124"/>
    </location>
</feature>
<sequence>MPTVSSIEPPDPEFYLVRPHHWTKESLLLGFQLDEILWENHYLKIGKQFLQGTTEEQLQENFYQLLPEAVKNGDDHIRENWLRAGIRVHVKRIMKKPKKSFTRAKNSKISGSARATSSPNSRSPSPQPRRHATRGNTRNNTAPPDPTISTSFHKRIQACASAARARKSNSSAPRARRHVDRASSPEVSRRQHAPTLDDIREETDILDSELGKSRAYQSKGPYLSSDEDVSYESSSSDDESLDGEDTRSKCEELSKELELNNIEEDSALELTDLGGGEEDTGVELPDFGGGHEDNGSGLANSFEPEDPLEPHCVERNENSHSAANGATTAPAQNPSNACVIDPMAGVNHHKRKRSDASAPDSSRDPPRKRLQSGLRNETTAPHSETDNPMGRQNGVTNCIIQKSTKKDVGSTAALIAIEKLFPMPDRKDCEDTCLTRVKELLQHGHTELGSRRETHQATVKELEACSLLELSCKQEKAKADSKISKLSKKISRFAKELERLGDNDIAVADSDVPDSSEDDSDCELLNGRYKLAEKLRSRLNEKSKIQAVQKKEAEKLSTELAVVKAKCESLAAKEEDERTQYTYLKVELSKAKEYYITELNNAIAFCNTLDVDSEDEVLDKAPVSVDVVSIGV</sequence>
<feature type="compositionally biased region" description="Polar residues" evidence="1">
    <location>
        <begin position="319"/>
        <end position="336"/>
    </location>
</feature>
<dbReference type="GeneID" id="54489640"/>
<keyword evidence="3" id="KW-1185">Reference proteome</keyword>
<feature type="compositionally biased region" description="Basic and acidic residues" evidence="1">
    <location>
        <begin position="308"/>
        <end position="318"/>
    </location>
</feature>
<feature type="compositionally biased region" description="Polar residues" evidence="1">
    <location>
        <begin position="373"/>
        <end position="382"/>
    </location>
</feature>
<feature type="compositionally biased region" description="Basic residues" evidence="1">
    <location>
        <begin position="94"/>
        <end position="106"/>
    </location>
</feature>
<feature type="compositionally biased region" description="Basic and acidic residues" evidence="1">
    <location>
        <begin position="244"/>
        <end position="258"/>
    </location>
</feature>
<feature type="compositionally biased region" description="Acidic residues" evidence="1">
    <location>
        <begin position="225"/>
        <end position="243"/>
    </location>
</feature>
<proteinExistence type="predicted"/>
<evidence type="ECO:0000256" key="1">
    <source>
        <dbReference type="SAM" id="MobiDB-lite"/>
    </source>
</evidence>
<reference evidence="2" key="1">
    <citation type="journal article" date="2020" name="Stud. Mycol.">
        <title>101 Dothideomycetes genomes: a test case for predicting lifestyles and emergence of pathogens.</title>
        <authorList>
            <person name="Haridas S."/>
            <person name="Albert R."/>
            <person name="Binder M."/>
            <person name="Bloem J."/>
            <person name="Labutti K."/>
            <person name="Salamov A."/>
            <person name="Andreopoulos B."/>
            <person name="Baker S."/>
            <person name="Barry K."/>
            <person name="Bills G."/>
            <person name="Bluhm B."/>
            <person name="Cannon C."/>
            <person name="Castanera R."/>
            <person name="Culley D."/>
            <person name="Daum C."/>
            <person name="Ezra D."/>
            <person name="Gonzalez J."/>
            <person name="Henrissat B."/>
            <person name="Kuo A."/>
            <person name="Liang C."/>
            <person name="Lipzen A."/>
            <person name="Lutzoni F."/>
            <person name="Magnuson J."/>
            <person name="Mondo S."/>
            <person name="Nolan M."/>
            <person name="Ohm R."/>
            <person name="Pangilinan J."/>
            <person name="Park H.-J."/>
            <person name="Ramirez L."/>
            <person name="Alfaro M."/>
            <person name="Sun H."/>
            <person name="Tritt A."/>
            <person name="Yoshinaga Y."/>
            <person name="Zwiers L.-H."/>
            <person name="Turgeon B."/>
            <person name="Goodwin S."/>
            <person name="Spatafora J."/>
            <person name="Crous P."/>
            <person name="Grigoriev I."/>
        </authorList>
    </citation>
    <scope>NUCLEOTIDE SEQUENCE</scope>
    <source>
        <strain evidence="2">CBS 121739</strain>
    </source>
</reference>
<evidence type="ECO:0000313" key="3">
    <source>
        <dbReference type="Proteomes" id="UP000799437"/>
    </source>
</evidence>
<organism evidence="2 3">
    <name type="scientific">Pseudovirgaria hyperparasitica</name>
    <dbReference type="NCBI Taxonomy" id="470096"/>
    <lineage>
        <taxon>Eukaryota</taxon>
        <taxon>Fungi</taxon>
        <taxon>Dikarya</taxon>
        <taxon>Ascomycota</taxon>
        <taxon>Pezizomycotina</taxon>
        <taxon>Dothideomycetes</taxon>
        <taxon>Dothideomycetes incertae sedis</taxon>
        <taxon>Acrospermales</taxon>
        <taxon>Acrospermaceae</taxon>
        <taxon>Pseudovirgaria</taxon>
    </lineage>
</organism>
<accession>A0A6A6VS06</accession>
<feature type="compositionally biased region" description="Low complexity" evidence="1">
    <location>
        <begin position="158"/>
        <end position="173"/>
    </location>
</feature>
<name>A0A6A6VS06_9PEZI</name>
<dbReference type="AlphaFoldDB" id="A0A6A6VS06"/>
<protein>
    <submittedName>
        <fullName evidence="2">Uncharacterized protein</fullName>
    </submittedName>
</protein>
<gene>
    <name evidence="2" type="ORF">EJ05DRAFT_515279</name>
</gene>
<dbReference type="EMBL" id="ML996589">
    <property type="protein sequence ID" value="KAF2752983.1"/>
    <property type="molecule type" value="Genomic_DNA"/>
</dbReference>
<evidence type="ECO:0000313" key="2">
    <source>
        <dbReference type="EMBL" id="KAF2752983.1"/>
    </source>
</evidence>